<dbReference type="EMBL" id="JAYGII010000003">
    <property type="protein sequence ID" value="MEA5444729.1"/>
    <property type="molecule type" value="Genomic_DNA"/>
</dbReference>
<evidence type="ECO:0000259" key="2">
    <source>
        <dbReference type="PROSITE" id="PS50914"/>
    </source>
</evidence>
<feature type="chain" id="PRO_5043024133" evidence="1">
    <location>
        <begin position="24"/>
        <end position="115"/>
    </location>
</feature>
<keyword evidence="4" id="KW-1185">Reference proteome</keyword>
<dbReference type="Gene3D" id="3.30.1340.30">
    <property type="match status" value="1"/>
</dbReference>
<proteinExistence type="predicted"/>
<accession>A0AAP6JH80</accession>
<evidence type="ECO:0000313" key="3">
    <source>
        <dbReference type="EMBL" id="MEA5444729.1"/>
    </source>
</evidence>
<evidence type="ECO:0000313" key="4">
    <source>
        <dbReference type="Proteomes" id="UP001302316"/>
    </source>
</evidence>
<dbReference type="PROSITE" id="PS51257">
    <property type="entry name" value="PROKAR_LIPOPROTEIN"/>
    <property type="match status" value="1"/>
</dbReference>
<dbReference type="PROSITE" id="PS50914">
    <property type="entry name" value="BON"/>
    <property type="match status" value="1"/>
</dbReference>
<gene>
    <name evidence="3" type="ORF">VCB98_02735</name>
</gene>
<dbReference type="AlphaFoldDB" id="A0AAP6JH80"/>
<sequence>MNPWKSLLPAMLLGMLMALSACAMMGPGEVDPDDDRSIQRAVQSEIRNAPVRGAGTVRVAVEEGVVTLTGSVPEPQAIGDIVMRVEGVPGVRRVITDVDFDGSDERRDMEPVNGG</sequence>
<dbReference type="Proteomes" id="UP001302316">
    <property type="component" value="Unassembled WGS sequence"/>
</dbReference>
<name>A0AAP6JH80_9GAMM</name>
<reference evidence="3 4" key="1">
    <citation type="submission" date="2023-12" db="EMBL/GenBank/DDBJ databases">
        <title>Whole-genome sequencing of halo(alkali)philic microorganisms from hypersaline lakes.</title>
        <authorList>
            <person name="Sorokin D.Y."/>
            <person name="Merkel A.Y."/>
            <person name="Messina E."/>
            <person name="Yakimov M."/>
        </authorList>
    </citation>
    <scope>NUCLEOTIDE SEQUENCE [LARGE SCALE GENOMIC DNA]</scope>
    <source>
        <strain evidence="3 4">AB-CW1</strain>
    </source>
</reference>
<evidence type="ECO:0000256" key="1">
    <source>
        <dbReference type="SAM" id="SignalP"/>
    </source>
</evidence>
<dbReference type="Pfam" id="PF04972">
    <property type="entry name" value="BON"/>
    <property type="match status" value="1"/>
</dbReference>
<keyword evidence="1" id="KW-0732">Signal</keyword>
<comment type="caution">
    <text evidence="3">The sequence shown here is derived from an EMBL/GenBank/DDBJ whole genome shotgun (WGS) entry which is preliminary data.</text>
</comment>
<feature type="domain" description="BON" evidence="2">
    <location>
        <begin position="34"/>
        <end position="102"/>
    </location>
</feature>
<dbReference type="RefSeq" id="WP_346050238.1">
    <property type="nucleotide sequence ID" value="NZ_JAYGII010000003.1"/>
</dbReference>
<dbReference type="InterPro" id="IPR007055">
    <property type="entry name" value="BON_dom"/>
</dbReference>
<protein>
    <submittedName>
        <fullName evidence="3">BON domain-containing protein</fullName>
    </submittedName>
</protein>
<organism evidence="3 4">
    <name type="scientific">Natronospira elongata</name>
    <dbReference type="NCBI Taxonomy" id="3110268"/>
    <lineage>
        <taxon>Bacteria</taxon>
        <taxon>Pseudomonadati</taxon>
        <taxon>Pseudomonadota</taxon>
        <taxon>Gammaproteobacteria</taxon>
        <taxon>Natronospirales</taxon>
        <taxon>Natronospiraceae</taxon>
        <taxon>Natronospira</taxon>
    </lineage>
</organism>
<feature type="signal peptide" evidence="1">
    <location>
        <begin position="1"/>
        <end position="23"/>
    </location>
</feature>